<evidence type="ECO:0000313" key="2">
    <source>
        <dbReference type="EMBL" id="PIY96907.1"/>
    </source>
</evidence>
<comment type="caution">
    <text evidence="2">The sequence shown here is derived from an EMBL/GenBank/DDBJ whole genome shotgun (WGS) entry which is preliminary data.</text>
</comment>
<evidence type="ECO:0000313" key="3">
    <source>
        <dbReference type="Proteomes" id="UP000230779"/>
    </source>
</evidence>
<reference evidence="2 3" key="1">
    <citation type="submission" date="2017-09" db="EMBL/GenBank/DDBJ databases">
        <title>Depth-based differentiation of microbial function through sediment-hosted aquifers and enrichment of novel symbionts in the deep terrestrial subsurface.</title>
        <authorList>
            <person name="Probst A.J."/>
            <person name="Ladd B."/>
            <person name="Jarett J.K."/>
            <person name="Geller-Mcgrath D.E."/>
            <person name="Sieber C.M."/>
            <person name="Emerson J.B."/>
            <person name="Anantharaman K."/>
            <person name="Thomas B.C."/>
            <person name="Malmstrom R."/>
            <person name="Stieglmeier M."/>
            <person name="Klingl A."/>
            <person name="Woyke T."/>
            <person name="Ryan C.M."/>
            <person name="Banfield J.F."/>
        </authorList>
    </citation>
    <scope>NUCLEOTIDE SEQUENCE [LARGE SCALE GENOMIC DNA]</scope>
    <source>
        <strain evidence="2">CG_4_10_14_0_8_um_filter_42_10</strain>
    </source>
</reference>
<name>A0A2M7RK48_9BACT</name>
<dbReference type="EMBL" id="PFMD01000024">
    <property type="protein sequence ID" value="PIY96907.1"/>
    <property type="molecule type" value="Genomic_DNA"/>
</dbReference>
<feature type="compositionally biased region" description="Polar residues" evidence="1">
    <location>
        <begin position="18"/>
        <end position="27"/>
    </location>
</feature>
<organism evidence="2 3">
    <name type="scientific">Candidatus Kerfeldbacteria bacterium CG_4_10_14_0_8_um_filter_42_10</name>
    <dbReference type="NCBI Taxonomy" id="2014248"/>
    <lineage>
        <taxon>Bacteria</taxon>
        <taxon>Candidatus Kerfeldiibacteriota</taxon>
    </lineage>
</organism>
<feature type="region of interest" description="Disordered" evidence="1">
    <location>
        <begin position="1"/>
        <end position="27"/>
    </location>
</feature>
<accession>A0A2M7RK48</accession>
<protein>
    <submittedName>
        <fullName evidence="2">Uncharacterized protein</fullName>
    </submittedName>
</protein>
<gene>
    <name evidence="2" type="ORF">COY66_01925</name>
</gene>
<proteinExistence type="predicted"/>
<dbReference type="Proteomes" id="UP000230779">
    <property type="component" value="Unassembled WGS sequence"/>
</dbReference>
<evidence type="ECO:0000256" key="1">
    <source>
        <dbReference type="SAM" id="MobiDB-lite"/>
    </source>
</evidence>
<sequence length="380" mass="43658">MTYIEKPNFYPEQKENTPESLSNREINGNTVGISNNVERKSPYSIMSALRMIRDKFRNAFGYSDETDKQVKMRMDEELAYTSKEAIRAGVDFSQCQFNQIINAYQSGNKVEFESWSPYMSDYNTSTGEIWSDKLTESDAIGLEVAKVLRKKFPKARLISLYDEYNSSMPDSADAWGRPSKEATDEKGTVLKDAKNNPLDAGQIAFSDEARQAFRDSVEKTLRDREVILPSEKEGKNFLLVSESSKVKDAEMLVEKLEANGNIEHDGEAIYFVNPDSENPAYQRIILRTKTGRWLCEALDASSYMNPENLKITHLVVLPEHFKEQQNKVWEMLRMLGIKPTNYHNVYYDEKQNPLRVAQIINEEIKKNEEEEIAQNYAQAA</sequence>
<dbReference type="AlphaFoldDB" id="A0A2M7RK48"/>